<dbReference type="STRING" id="240303.SAMN05421677_106111"/>
<evidence type="ECO:0000313" key="3">
    <source>
        <dbReference type="Proteomes" id="UP000198860"/>
    </source>
</evidence>
<protein>
    <submittedName>
        <fullName evidence="2">Uncharacterized protein</fullName>
    </submittedName>
</protein>
<evidence type="ECO:0000313" key="2">
    <source>
        <dbReference type="EMBL" id="SDO59223.1"/>
    </source>
</evidence>
<dbReference type="RefSeq" id="WP_089651995.1">
    <property type="nucleotide sequence ID" value="NZ_FNIZ01000006.1"/>
</dbReference>
<keyword evidence="3" id="KW-1185">Reference proteome</keyword>
<keyword evidence="1" id="KW-1133">Transmembrane helix</keyword>
<dbReference type="AlphaFoldDB" id="A0A1H0KTV6"/>
<reference evidence="3" key="1">
    <citation type="submission" date="2016-10" db="EMBL/GenBank/DDBJ databases">
        <authorList>
            <person name="Varghese N."/>
            <person name="Submissions S."/>
        </authorList>
    </citation>
    <scope>NUCLEOTIDE SEQUENCE [LARGE SCALE GENOMIC DNA]</scope>
    <source>
        <strain evidence="3">CGMCC 1.3703</strain>
    </source>
</reference>
<evidence type="ECO:0000256" key="1">
    <source>
        <dbReference type="SAM" id="Phobius"/>
    </source>
</evidence>
<name>A0A1H0KTV6_HALAD</name>
<sequence>MLIPIILSVITVLSVVFALKKKRPFLLAVPFIALFGVALAKIIMVPMPFWETVQFIFNLRG</sequence>
<proteinExistence type="predicted"/>
<dbReference type="Proteomes" id="UP000198860">
    <property type="component" value="Unassembled WGS sequence"/>
</dbReference>
<organism evidence="2 3">
    <name type="scientific">Halobacillus aidingensis</name>
    <dbReference type="NCBI Taxonomy" id="240303"/>
    <lineage>
        <taxon>Bacteria</taxon>
        <taxon>Bacillati</taxon>
        <taxon>Bacillota</taxon>
        <taxon>Bacilli</taxon>
        <taxon>Bacillales</taxon>
        <taxon>Bacillaceae</taxon>
        <taxon>Halobacillus</taxon>
    </lineage>
</organism>
<keyword evidence="1" id="KW-0472">Membrane</keyword>
<accession>A0A1H0KTV6</accession>
<dbReference type="EMBL" id="FNIZ01000006">
    <property type="protein sequence ID" value="SDO59223.1"/>
    <property type="molecule type" value="Genomic_DNA"/>
</dbReference>
<keyword evidence="1" id="KW-0812">Transmembrane</keyword>
<feature type="transmembrane region" description="Helical" evidence="1">
    <location>
        <begin position="28"/>
        <end position="50"/>
    </location>
</feature>
<gene>
    <name evidence="2" type="ORF">SAMN05421677_106111</name>
</gene>
<dbReference type="OrthoDB" id="2696663at2"/>